<organism evidence="1 2">
    <name type="scientific">Tanacetum coccineum</name>
    <dbReference type="NCBI Taxonomy" id="301880"/>
    <lineage>
        <taxon>Eukaryota</taxon>
        <taxon>Viridiplantae</taxon>
        <taxon>Streptophyta</taxon>
        <taxon>Embryophyta</taxon>
        <taxon>Tracheophyta</taxon>
        <taxon>Spermatophyta</taxon>
        <taxon>Magnoliopsida</taxon>
        <taxon>eudicotyledons</taxon>
        <taxon>Gunneridae</taxon>
        <taxon>Pentapetalae</taxon>
        <taxon>asterids</taxon>
        <taxon>campanulids</taxon>
        <taxon>Asterales</taxon>
        <taxon>Asteraceae</taxon>
        <taxon>Asteroideae</taxon>
        <taxon>Anthemideae</taxon>
        <taxon>Anthemidinae</taxon>
        <taxon>Tanacetum</taxon>
    </lineage>
</organism>
<evidence type="ECO:0000313" key="2">
    <source>
        <dbReference type="Proteomes" id="UP001151760"/>
    </source>
</evidence>
<protein>
    <submittedName>
        <fullName evidence="1">Uncharacterized protein</fullName>
    </submittedName>
</protein>
<reference evidence="1" key="2">
    <citation type="submission" date="2022-01" db="EMBL/GenBank/DDBJ databases">
        <authorList>
            <person name="Yamashiro T."/>
            <person name="Shiraishi A."/>
            <person name="Satake H."/>
            <person name="Nakayama K."/>
        </authorList>
    </citation>
    <scope>NUCLEOTIDE SEQUENCE</scope>
</reference>
<gene>
    <name evidence="1" type="ORF">Tco_0801180</name>
</gene>
<name>A0ABQ4ZZC1_9ASTR</name>
<evidence type="ECO:0000313" key="1">
    <source>
        <dbReference type="EMBL" id="GJS94212.1"/>
    </source>
</evidence>
<dbReference type="Proteomes" id="UP001151760">
    <property type="component" value="Unassembled WGS sequence"/>
</dbReference>
<accession>A0ABQ4ZZC1</accession>
<proteinExistence type="predicted"/>
<reference evidence="1" key="1">
    <citation type="journal article" date="2022" name="Int. J. Mol. Sci.">
        <title>Draft Genome of Tanacetum Coccineum: Genomic Comparison of Closely Related Tanacetum-Family Plants.</title>
        <authorList>
            <person name="Yamashiro T."/>
            <person name="Shiraishi A."/>
            <person name="Nakayama K."/>
            <person name="Satake H."/>
        </authorList>
    </citation>
    <scope>NUCLEOTIDE SEQUENCE</scope>
</reference>
<dbReference type="EMBL" id="BQNB010011715">
    <property type="protein sequence ID" value="GJS94212.1"/>
    <property type="molecule type" value="Genomic_DNA"/>
</dbReference>
<keyword evidence="2" id="KW-1185">Reference proteome</keyword>
<comment type="caution">
    <text evidence="1">The sequence shown here is derived from an EMBL/GenBank/DDBJ whole genome shotgun (WGS) entry which is preliminary data.</text>
</comment>
<sequence>MELSTFTKTSVAIPIWTSSRSDLQVQNPLHRIKIQGVRASSIWKEASTLKDKVYIRFRAKEQQRAQQLELSLDNPGWRFSEHVASYTFGHLGFAVPPLGKRWNLEVPTKRIHLGWVIASSHLSG</sequence>